<dbReference type="InterPro" id="IPR003834">
    <property type="entry name" value="Cyt_c_assmbl_TM_dom"/>
</dbReference>
<gene>
    <name evidence="11" type="ORF">ERW53_04145</name>
    <name evidence="10" type="ORF">ERW57_03615</name>
</gene>
<dbReference type="Gene3D" id="3.40.30.10">
    <property type="entry name" value="Glutaredoxin"/>
    <property type="match status" value="1"/>
</dbReference>
<comment type="subcellular location">
    <subcellularLocation>
        <location evidence="1">Membrane</location>
        <topology evidence="1">Multi-pass membrane protein</topology>
    </subcellularLocation>
</comment>
<dbReference type="InterPro" id="IPR028250">
    <property type="entry name" value="DsbDN"/>
</dbReference>
<keyword evidence="2 6" id="KW-0812">Transmembrane</keyword>
<dbReference type="Proteomes" id="UP000294063">
    <property type="component" value="Unassembled WGS sequence"/>
</dbReference>
<keyword evidence="5 6" id="KW-0472">Membrane</keyword>
<keyword evidence="4 6" id="KW-1133">Transmembrane helix</keyword>
<reference evidence="12 13" key="1">
    <citation type="submission" date="2019-02" db="EMBL/GenBank/DDBJ databases">
        <title>Genome sequences of Aliivibrio finisterrensis strains from farmed Atlantic salmon.</title>
        <authorList>
            <person name="Bowman J.P."/>
        </authorList>
    </citation>
    <scope>NUCLEOTIDE SEQUENCE [LARGE SCALE GENOMIC DNA]</scope>
    <source>
        <strain evidence="11 13">A21</strain>
        <strain evidence="10 12">A46</strain>
    </source>
</reference>
<dbReference type="Pfam" id="PF13899">
    <property type="entry name" value="Thioredoxin_7"/>
    <property type="match status" value="1"/>
</dbReference>
<evidence type="ECO:0000256" key="3">
    <source>
        <dbReference type="ARBA" id="ARBA00022748"/>
    </source>
</evidence>
<evidence type="ECO:0000313" key="12">
    <source>
        <dbReference type="Proteomes" id="UP000294063"/>
    </source>
</evidence>
<feature type="signal peptide" evidence="7">
    <location>
        <begin position="1"/>
        <end position="32"/>
    </location>
</feature>
<evidence type="ECO:0000313" key="11">
    <source>
        <dbReference type="EMBL" id="RYU66095.1"/>
    </source>
</evidence>
<dbReference type="SUPFAM" id="SSF52833">
    <property type="entry name" value="Thioredoxin-like"/>
    <property type="match status" value="1"/>
</dbReference>
<feature type="transmembrane region" description="Helical" evidence="6">
    <location>
        <begin position="429"/>
        <end position="459"/>
    </location>
</feature>
<dbReference type="PANTHER" id="PTHR32234">
    <property type="entry name" value="THIOL:DISULFIDE INTERCHANGE PROTEIN DSBD"/>
    <property type="match status" value="1"/>
</dbReference>
<dbReference type="GO" id="GO:0045454">
    <property type="term" value="P:cell redox homeostasis"/>
    <property type="evidence" value="ECO:0007669"/>
    <property type="project" value="TreeGrafter"/>
</dbReference>
<evidence type="ECO:0000256" key="5">
    <source>
        <dbReference type="ARBA" id="ARBA00023136"/>
    </source>
</evidence>
<keyword evidence="3" id="KW-0201">Cytochrome c-type biogenesis</keyword>
<dbReference type="Pfam" id="PF02683">
    <property type="entry name" value="DsbD_TM"/>
    <property type="match status" value="1"/>
</dbReference>
<accession>A0A4Q5KX44</accession>
<feature type="transmembrane region" description="Helical" evidence="6">
    <location>
        <begin position="304"/>
        <end position="329"/>
    </location>
</feature>
<dbReference type="InterPro" id="IPR036249">
    <property type="entry name" value="Thioredoxin-like_sf"/>
</dbReference>
<dbReference type="GO" id="GO:0017004">
    <property type="term" value="P:cytochrome complex assembly"/>
    <property type="evidence" value="ECO:0007669"/>
    <property type="project" value="UniProtKB-KW"/>
</dbReference>
<evidence type="ECO:0000259" key="8">
    <source>
        <dbReference type="Pfam" id="PF02683"/>
    </source>
</evidence>
<feature type="transmembrane region" description="Helical" evidence="6">
    <location>
        <begin position="388"/>
        <end position="408"/>
    </location>
</feature>
<feature type="transmembrane region" description="Helical" evidence="6">
    <location>
        <begin position="525"/>
        <end position="544"/>
    </location>
</feature>
<evidence type="ECO:0000256" key="4">
    <source>
        <dbReference type="ARBA" id="ARBA00022989"/>
    </source>
</evidence>
<dbReference type="GO" id="GO:0015035">
    <property type="term" value="F:protein-disulfide reductase activity"/>
    <property type="evidence" value="ECO:0007669"/>
    <property type="project" value="TreeGrafter"/>
</dbReference>
<dbReference type="CDD" id="cd02953">
    <property type="entry name" value="DsbDgamma"/>
    <property type="match status" value="1"/>
</dbReference>
<evidence type="ECO:0000259" key="9">
    <source>
        <dbReference type="Pfam" id="PF11412"/>
    </source>
</evidence>
<comment type="caution">
    <text evidence="10">The sequence shown here is derived from an EMBL/GenBank/DDBJ whole genome shotgun (WGS) entry which is preliminary data.</text>
</comment>
<dbReference type="EMBL" id="SEZN01000005">
    <property type="protein sequence ID" value="RYU66095.1"/>
    <property type="molecule type" value="Genomic_DNA"/>
</dbReference>
<evidence type="ECO:0000313" key="13">
    <source>
        <dbReference type="Proteomes" id="UP000294166"/>
    </source>
</evidence>
<dbReference type="PANTHER" id="PTHR32234:SF3">
    <property type="entry name" value="SUPPRESSION OF COPPER SENSITIVITY PROTEIN"/>
    <property type="match status" value="1"/>
</dbReference>
<feature type="transmembrane region" description="Helical" evidence="6">
    <location>
        <begin position="350"/>
        <end position="382"/>
    </location>
</feature>
<name>A0A4Q5KX44_9GAMM</name>
<dbReference type="Proteomes" id="UP000294166">
    <property type="component" value="Unassembled WGS sequence"/>
</dbReference>
<protein>
    <submittedName>
        <fullName evidence="10">Cytochrome C biogenesis protein</fullName>
    </submittedName>
</protein>
<dbReference type="EMBL" id="SEZK01000003">
    <property type="protein sequence ID" value="RYU53650.1"/>
    <property type="molecule type" value="Genomic_DNA"/>
</dbReference>
<evidence type="ECO:0000256" key="6">
    <source>
        <dbReference type="SAM" id="Phobius"/>
    </source>
</evidence>
<dbReference type="Pfam" id="PF11412">
    <property type="entry name" value="DsbD_N"/>
    <property type="match status" value="1"/>
</dbReference>
<evidence type="ECO:0000256" key="1">
    <source>
        <dbReference type="ARBA" id="ARBA00004141"/>
    </source>
</evidence>
<keyword evidence="7" id="KW-0732">Signal</keyword>
<feature type="transmembrane region" description="Helical" evidence="6">
    <location>
        <begin position="499"/>
        <end position="519"/>
    </location>
</feature>
<keyword evidence="13" id="KW-1185">Reference proteome</keyword>
<dbReference type="InterPro" id="IPR035671">
    <property type="entry name" value="DsbD_gamma"/>
</dbReference>
<feature type="chain" id="PRO_5020631611" evidence="7">
    <location>
        <begin position="33"/>
        <end position="704"/>
    </location>
</feature>
<dbReference type="GO" id="GO:0016020">
    <property type="term" value="C:membrane"/>
    <property type="evidence" value="ECO:0007669"/>
    <property type="project" value="UniProtKB-SubCell"/>
</dbReference>
<dbReference type="AlphaFoldDB" id="A0A4Q5KX44"/>
<evidence type="ECO:0000313" key="10">
    <source>
        <dbReference type="EMBL" id="RYU53650.1"/>
    </source>
</evidence>
<feature type="transmembrane region" description="Helical" evidence="6">
    <location>
        <begin position="556"/>
        <end position="575"/>
    </location>
</feature>
<feature type="domain" description="Cytochrome C biogenesis protein transmembrane" evidence="8">
    <location>
        <begin position="306"/>
        <end position="520"/>
    </location>
</feature>
<evidence type="ECO:0000256" key="2">
    <source>
        <dbReference type="ARBA" id="ARBA00022692"/>
    </source>
</evidence>
<sequence length="704" mass="77311">MFTIKQIKVIARFRSAVLLASALLLSAFSLSATEQSISTGWLTHPDHPPAQVRFMLTGEVDKSNNKAQGLLEVKLDDEWKTYWRSPGEGGVSPVLDLSQSQNLSNLEWFWPTPAFYEQSGLMTLGYKHNVVFPMELTFEDINQPLHFSGKLTLPTCTNICVLTDYDLELPPIEINKLETEASAQHLFQQGLASVPKQSDSTTLVSASFDALSQKLQVQLNHDAGWVTPQILIDGPEITDDYFSQPVVEVDGSLITATYNVTNWLGDTDLAGKTISITASDELFAHELTAIVDTKPLIQSKDTSIITMIVFAFLGGLILNIMPCVLPVLGMKLNSMVTSSTSSKRSIRLQFFASAAGILTSFWLLATGLLILKFTGSAIGWGIQFQSPIFIGFMVIITALFTANLFGIFEIQLPSRFSTSIASKGNNTTLGHFVQGMFATLLATPCSAPFLGTAVAFALGANVFEMWVIFTSLGLGMALPWILFALFPELVSFMPKPGMWMNKVKIIFGLMMLVTTLWLLSLLSPFLGSTTVWIITALLIIFLLYKVGKKHGKNTVIAILAIIVFSSSALLIIGSMTTKHWVTPIVDDIPWQSLEQHSINEYVAQGKTVFVDVTADWCITCKANKIGVILQDPVYSTLHQENVIAMKGDWTHPSEKVTNYLKSHQRFGVPLNVVYGPNAPRGLPLPVILTSNDVIQAIEYAGRAN</sequence>
<feature type="domain" description="Thiol:disulfide interchange protein DsbD N-terminal" evidence="9">
    <location>
        <begin position="63"/>
        <end position="168"/>
    </location>
</feature>
<evidence type="ECO:0000256" key="7">
    <source>
        <dbReference type="SAM" id="SignalP"/>
    </source>
</evidence>
<feature type="transmembrane region" description="Helical" evidence="6">
    <location>
        <begin position="465"/>
        <end position="487"/>
    </location>
</feature>
<organism evidence="10 12">
    <name type="scientific">Aliivibrio finisterrensis</name>
    <dbReference type="NCBI Taxonomy" id="511998"/>
    <lineage>
        <taxon>Bacteria</taxon>
        <taxon>Pseudomonadati</taxon>
        <taxon>Pseudomonadota</taxon>
        <taxon>Gammaproteobacteria</taxon>
        <taxon>Vibrionales</taxon>
        <taxon>Vibrionaceae</taxon>
        <taxon>Aliivibrio</taxon>
    </lineage>
</organism>
<proteinExistence type="predicted"/>